<sequence length="292" mass="33270">MKKMVRLSNGSEMEVGLTGKEDGSVIMLPIAKKSVYGQEAETLKMWGVDPELGEHFVDGLADNFKVLYFDYEGHLLRTPNFDYLTPEHITKDFLLIADEMNVDQFSYYGYSWLALAGLQLAIRTNRLESFIMGGFPPLDGPYKEMLIVTEKTYQQALDNQNLSNSARVKNDVPDTPDEIDWENVQVELDPNQTKQFVTMYQNLMNFDDKSIQKQLTIPRLAFAGEMDTIVYGENFGNVTVDIVGLLTKNKKELKQLGWDVEVLKGEGMDHTKAMQPINVLPLIKPWLVEKLM</sequence>
<gene>
    <name evidence="1" type="ORF">AN964_22550</name>
</gene>
<comment type="caution">
    <text evidence="1">The sequence shown here is derived from an EMBL/GenBank/DDBJ whole genome shotgun (WGS) entry which is preliminary data.</text>
</comment>
<organism evidence="1 2">
    <name type="scientific">Heyndrickxia shackletonii</name>
    <dbReference type="NCBI Taxonomy" id="157838"/>
    <lineage>
        <taxon>Bacteria</taxon>
        <taxon>Bacillati</taxon>
        <taxon>Bacillota</taxon>
        <taxon>Bacilli</taxon>
        <taxon>Bacillales</taxon>
        <taxon>Bacillaceae</taxon>
        <taxon>Heyndrickxia</taxon>
    </lineage>
</organism>
<name>A0A0Q3WR96_9BACI</name>
<dbReference type="Proteomes" id="UP000051888">
    <property type="component" value="Unassembled WGS sequence"/>
</dbReference>
<dbReference type="Gene3D" id="3.40.50.1820">
    <property type="entry name" value="alpha/beta hydrolase"/>
    <property type="match status" value="1"/>
</dbReference>
<evidence type="ECO:0000313" key="2">
    <source>
        <dbReference type="Proteomes" id="UP000051888"/>
    </source>
</evidence>
<dbReference type="STRING" id="157838.AN964_22550"/>
<dbReference type="OrthoDB" id="3512457at2"/>
<evidence type="ECO:0008006" key="3">
    <source>
        <dbReference type="Google" id="ProtNLM"/>
    </source>
</evidence>
<dbReference type="AlphaFoldDB" id="A0A0Q3WR96"/>
<dbReference type="SUPFAM" id="SSF53474">
    <property type="entry name" value="alpha/beta-Hydrolases"/>
    <property type="match status" value="1"/>
</dbReference>
<dbReference type="PATRIC" id="fig|157838.3.peg.4945"/>
<dbReference type="EMBL" id="LJJC01000015">
    <property type="protein sequence ID" value="KQL50443.1"/>
    <property type="molecule type" value="Genomic_DNA"/>
</dbReference>
<dbReference type="InterPro" id="IPR029058">
    <property type="entry name" value="AB_hydrolase_fold"/>
</dbReference>
<dbReference type="RefSeq" id="WP_055742052.1">
    <property type="nucleotide sequence ID" value="NZ_JAAIWL010000062.1"/>
</dbReference>
<accession>A0A0Q3WR96</accession>
<keyword evidence="2" id="KW-1185">Reference proteome</keyword>
<evidence type="ECO:0000313" key="1">
    <source>
        <dbReference type="EMBL" id="KQL50443.1"/>
    </source>
</evidence>
<reference evidence="1 2" key="1">
    <citation type="submission" date="2015-09" db="EMBL/GenBank/DDBJ databases">
        <title>Genome sequencing project for genomic taxonomy and phylogenomics of Bacillus-like bacteria.</title>
        <authorList>
            <person name="Liu B."/>
            <person name="Wang J."/>
            <person name="Zhu Y."/>
            <person name="Liu G."/>
            <person name="Chen Q."/>
            <person name="Chen Z."/>
            <person name="Lan J."/>
            <person name="Che J."/>
            <person name="Ge C."/>
            <person name="Shi H."/>
            <person name="Pan Z."/>
            <person name="Liu X."/>
        </authorList>
    </citation>
    <scope>NUCLEOTIDE SEQUENCE [LARGE SCALE GENOMIC DNA]</scope>
    <source>
        <strain evidence="1 2">LMG 18435</strain>
    </source>
</reference>
<proteinExistence type="predicted"/>
<protein>
    <recommendedName>
        <fullName evidence="3">Alpha/beta hydrolase</fullName>
    </recommendedName>
</protein>